<reference evidence="7 8" key="1">
    <citation type="journal article" date="2007" name="Science">
        <title>The Chlamydomonas genome reveals the evolution of key animal and plant functions.</title>
        <authorList>
            <person name="Merchant S.S."/>
            <person name="Prochnik S.E."/>
            <person name="Vallon O."/>
            <person name="Harris E.H."/>
            <person name="Karpowicz S.J."/>
            <person name="Witman G.B."/>
            <person name="Terry A."/>
            <person name="Salamov A."/>
            <person name="Fritz-Laylin L.K."/>
            <person name="Marechal-Drouard L."/>
            <person name="Marshall W.F."/>
            <person name="Qu L.H."/>
            <person name="Nelson D.R."/>
            <person name="Sanderfoot A.A."/>
            <person name="Spalding M.H."/>
            <person name="Kapitonov V.V."/>
            <person name="Ren Q."/>
            <person name="Ferris P."/>
            <person name="Lindquist E."/>
            <person name="Shapiro H."/>
            <person name="Lucas S.M."/>
            <person name="Grimwood J."/>
            <person name="Schmutz J."/>
            <person name="Cardol P."/>
            <person name="Cerutti H."/>
            <person name="Chanfreau G."/>
            <person name="Chen C.L."/>
            <person name="Cognat V."/>
            <person name="Croft M.T."/>
            <person name="Dent R."/>
            <person name="Dutcher S."/>
            <person name="Fernandez E."/>
            <person name="Fukuzawa H."/>
            <person name="Gonzalez-Ballester D."/>
            <person name="Gonzalez-Halphen D."/>
            <person name="Hallmann A."/>
            <person name="Hanikenne M."/>
            <person name="Hippler M."/>
            <person name="Inwood W."/>
            <person name="Jabbari K."/>
            <person name="Kalanon M."/>
            <person name="Kuras R."/>
            <person name="Lefebvre P.A."/>
            <person name="Lemaire S.D."/>
            <person name="Lobanov A.V."/>
            <person name="Lohr M."/>
            <person name="Manuell A."/>
            <person name="Meier I."/>
            <person name="Mets L."/>
            <person name="Mittag M."/>
            <person name="Mittelmeier T."/>
            <person name="Moroney J.V."/>
            <person name="Moseley J."/>
            <person name="Napoli C."/>
            <person name="Nedelcu A.M."/>
            <person name="Niyogi K."/>
            <person name="Novoselov S.V."/>
            <person name="Paulsen I.T."/>
            <person name="Pazour G."/>
            <person name="Purton S."/>
            <person name="Ral J.P."/>
            <person name="Riano-Pachon D.M."/>
            <person name="Riekhof W."/>
            <person name="Rymarquis L."/>
            <person name="Schroda M."/>
            <person name="Stern D."/>
            <person name="Umen J."/>
            <person name="Willows R."/>
            <person name="Wilson N."/>
            <person name="Zimmer S.L."/>
            <person name="Allmer J."/>
            <person name="Balk J."/>
            <person name="Bisova K."/>
            <person name="Chen C.J."/>
            <person name="Elias M."/>
            <person name="Gendler K."/>
            <person name="Hauser C."/>
            <person name="Lamb M.R."/>
            <person name="Ledford H."/>
            <person name="Long J.C."/>
            <person name="Minagawa J."/>
            <person name="Page M.D."/>
            <person name="Pan J."/>
            <person name="Pootakham W."/>
            <person name="Roje S."/>
            <person name="Rose A."/>
            <person name="Stahlberg E."/>
            <person name="Terauchi A.M."/>
            <person name="Yang P."/>
            <person name="Ball S."/>
            <person name="Bowler C."/>
            <person name="Dieckmann C.L."/>
            <person name="Gladyshev V.N."/>
            <person name="Green P."/>
            <person name="Jorgensen R."/>
            <person name="Mayfield S."/>
            <person name="Mueller-Roeber B."/>
            <person name="Rajamani S."/>
            <person name="Sayre R.T."/>
            <person name="Brokstein P."/>
            <person name="Dubchak I."/>
            <person name="Goodstein D."/>
            <person name="Hornick L."/>
            <person name="Huang Y.W."/>
            <person name="Jhaveri J."/>
            <person name="Luo Y."/>
            <person name="Martinez D."/>
            <person name="Ngau W.C."/>
            <person name="Otillar B."/>
            <person name="Poliakov A."/>
            <person name="Porter A."/>
            <person name="Szajkowski L."/>
            <person name="Werner G."/>
            <person name="Zhou K."/>
            <person name="Grigoriev I.V."/>
            <person name="Rokhsar D.S."/>
            <person name="Grossman A.R."/>
        </authorList>
    </citation>
    <scope>NUCLEOTIDE SEQUENCE [LARGE SCALE GENOMIC DNA]</scope>
    <source>
        <strain evidence="8">CC-503</strain>
    </source>
</reference>
<dbReference type="EMBL" id="CM008962">
    <property type="protein sequence ID" value="PNW89074.1"/>
    <property type="molecule type" value="Genomic_DNA"/>
</dbReference>
<dbReference type="RefSeq" id="XP_042928985.1">
    <property type="nucleotide sequence ID" value="XM_043059071.1"/>
</dbReference>
<dbReference type="InterPro" id="IPR007955">
    <property type="entry name" value="Bystin"/>
</dbReference>
<dbReference type="STRING" id="3055.A0A2K3E8G9"/>
<dbReference type="Gramene" id="PNW89074">
    <property type="protein sequence ID" value="PNW89074"/>
    <property type="gene ID" value="CHLRE_01g063267v5"/>
</dbReference>
<keyword evidence="3" id="KW-0690">Ribosome biogenesis</keyword>
<dbReference type="KEGG" id="cre:CHLRE_01g063267v5"/>
<sequence length="540" mass="58990">MPGKKRIRKPKHRQSLHEQIEDPETYGVRTKPRAEKKRRRADEDEGEELLDVKLSGRILKAAREQQQELDAEELFDLDHEGDEEDEEEAAAGEGQAAAGGGKKRMDAQAALRAAMQRLGEKGRGGSGPAGGRDDSDDEADSEEGGAGLDGDYELEEVEMDADDERALAAFMAPGAEGHVQTSLADLIMARLRERQAEQGLAQLPEGEDDEEAGPGPVPDGLEPRVIEVYRGVGKLLSRYSTGKIPKAFKIIPNLRNWEDVLYLTEPESWSVHAVYQATRLFVSNLNARLAQRFLALVLLPRVRYEIRSTKKLHFALFQALRKATYKPGAFYKGLLLPLCQSRTCSVREAVIFSSVLKKASLPVLHSAAALLRLATLEYCGTTSFFMTVLLNKKYALPYRVIDSLVDHFVRFADDERQCPVVWHQALLTFVQRYKHEIRPVDLRSLRALCAKQNHYKMTPEVLRELDHALGRGNSVAAGAAGGAAPMALGGGPGGVAQAADGPGAAAAAAAAAQLAGAKGRVGSKVVENVRDMPPVLMMED</sequence>
<dbReference type="FunFam" id="1.25.40.480:FF:000001">
    <property type="entry name" value="Bystin (51.6 kD)-like"/>
    <property type="match status" value="1"/>
</dbReference>
<dbReference type="OMA" id="TKLPVIW"/>
<comment type="subcellular location">
    <subcellularLocation>
        <location evidence="1">Nucleus</location>
        <location evidence="1">Nucleolus</location>
    </subcellularLocation>
</comment>
<dbReference type="PANTHER" id="PTHR12821:SF0">
    <property type="entry name" value="BYSTIN"/>
    <property type="match status" value="1"/>
</dbReference>
<evidence type="ECO:0000313" key="8">
    <source>
        <dbReference type="Proteomes" id="UP000006906"/>
    </source>
</evidence>
<dbReference type="Proteomes" id="UP000006906">
    <property type="component" value="Chromosome 1"/>
</dbReference>
<evidence type="ECO:0000256" key="4">
    <source>
        <dbReference type="ARBA" id="ARBA00023242"/>
    </source>
</evidence>
<evidence type="ECO:0000256" key="1">
    <source>
        <dbReference type="ARBA" id="ARBA00004604"/>
    </source>
</evidence>
<dbReference type="PANTHER" id="PTHR12821">
    <property type="entry name" value="BYSTIN"/>
    <property type="match status" value="1"/>
</dbReference>
<protein>
    <recommendedName>
        <fullName evidence="5">Bystin</fullName>
    </recommendedName>
</protein>
<feature type="compositionally biased region" description="Basic residues" evidence="6">
    <location>
        <begin position="30"/>
        <end position="39"/>
    </location>
</feature>
<feature type="compositionally biased region" description="Basic residues" evidence="6">
    <location>
        <begin position="1"/>
        <end position="14"/>
    </location>
</feature>
<dbReference type="PaxDb" id="3055-EDO98310"/>
<evidence type="ECO:0000256" key="3">
    <source>
        <dbReference type="ARBA" id="ARBA00022517"/>
    </source>
</evidence>
<feature type="compositionally biased region" description="Acidic residues" evidence="6">
    <location>
        <begin position="134"/>
        <end position="143"/>
    </location>
</feature>
<dbReference type="GO" id="GO:0030688">
    <property type="term" value="C:preribosome, small subunit precursor"/>
    <property type="evidence" value="ECO:0000318"/>
    <property type="project" value="GO_Central"/>
</dbReference>
<dbReference type="OrthoDB" id="2192561at2759"/>
<comment type="similarity">
    <text evidence="2">Belongs to the bystin family.</text>
</comment>
<evidence type="ECO:0000256" key="5">
    <source>
        <dbReference type="ARBA" id="ARBA00074032"/>
    </source>
</evidence>
<feature type="region of interest" description="Disordered" evidence="6">
    <location>
        <begin position="1"/>
        <end position="48"/>
    </location>
</feature>
<dbReference type="Gene3D" id="1.25.40.480">
    <property type="match status" value="1"/>
</dbReference>
<dbReference type="FunCoup" id="A0A2K3E8G9">
    <property type="interactions" value="1453"/>
</dbReference>
<feature type="compositionally biased region" description="Acidic residues" evidence="6">
    <location>
        <begin position="67"/>
        <end position="90"/>
    </location>
</feature>
<dbReference type="InParanoid" id="A0A2K3E8G9"/>
<evidence type="ECO:0000313" key="7">
    <source>
        <dbReference type="EMBL" id="PNW89074.1"/>
    </source>
</evidence>
<dbReference type="AlphaFoldDB" id="A0A2K3E8G9"/>
<keyword evidence="4" id="KW-0539">Nucleus</keyword>
<evidence type="ECO:0000256" key="2">
    <source>
        <dbReference type="ARBA" id="ARBA00007114"/>
    </source>
</evidence>
<dbReference type="ExpressionAtlas" id="A0A2K3E8G9">
    <property type="expression patterns" value="baseline"/>
</dbReference>
<feature type="compositionally biased region" description="Low complexity" evidence="6">
    <location>
        <begin position="107"/>
        <end position="117"/>
    </location>
</feature>
<feature type="region of interest" description="Disordered" evidence="6">
    <location>
        <begin position="63"/>
        <end position="153"/>
    </location>
</feature>
<name>A0A2K3E8G9_CHLRE</name>
<gene>
    <name evidence="7" type="ORF">CHLRE_01g063267v5</name>
</gene>
<dbReference type="GeneID" id="5725792"/>
<proteinExistence type="inferred from homology"/>
<dbReference type="GO" id="GO:0030515">
    <property type="term" value="F:snoRNA binding"/>
    <property type="evidence" value="ECO:0000318"/>
    <property type="project" value="GO_Central"/>
</dbReference>
<dbReference type="GO" id="GO:0005730">
    <property type="term" value="C:nucleolus"/>
    <property type="evidence" value="ECO:0000318"/>
    <property type="project" value="GO_Central"/>
</dbReference>
<dbReference type="GO" id="GO:0006364">
    <property type="term" value="P:rRNA processing"/>
    <property type="evidence" value="ECO:0000318"/>
    <property type="project" value="GO_Central"/>
</dbReference>
<evidence type="ECO:0000256" key="6">
    <source>
        <dbReference type="SAM" id="MobiDB-lite"/>
    </source>
</evidence>
<feature type="region of interest" description="Disordered" evidence="6">
    <location>
        <begin position="201"/>
        <end position="220"/>
    </location>
</feature>
<dbReference type="Pfam" id="PF05291">
    <property type="entry name" value="Bystin"/>
    <property type="match status" value="1"/>
</dbReference>
<accession>A0A2K3E8G9</accession>
<organism evidence="7 8">
    <name type="scientific">Chlamydomonas reinhardtii</name>
    <name type="common">Chlamydomonas smithii</name>
    <dbReference type="NCBI Taxonomy" id="3055"/>
    <lineage>
        <taxon>Eukaryota</taxon>
        <taxon>Viridiplantae</taxon>
        <taxon>Chlorophyta</taxon>
        <taxon>core chlorophytes</taxon>
        <taxon>Chlorophyceae</taxon>
        <taxon>CS clade</taxon>
        <taxon>Chlamydomonadales</taxon>
        <taxon>Chlamydomonadaceae</taxon>
        <taxon>Chlamydomonas</taxon>
    </lineage>
</organism>
<keyword evidence="8" id="KW-1185">Reference proteome</keyword>
<dbReference type="GO" id="GO:0005737">
    <property type="term" value="C:cytoplasm"/>
    <property type="evidence" value="ECO:0000318"/>
    <property type="project" value="GO_Central"/>
</dbReference>